<evidence type="ECO:0000313" key="2">
    <source>
        <dbReference type="Proteomes" id="UP000886742"/>
    </source>
</evidence>
<dbReference type="Proteomes" id="UP000886742">
    <property type="component" value="Unassembled WGS sequence"/>
</dbReference>
<dbReference type="EMBL" id="DVJI01000002">
    <property type="protein sequence ID" value="HIS70386.1"/>
    <property type="molecule type" value="Genomic_DNA"/>
</dbReference>
<protein>
    <submittedName>
        <fullName evidence="1">Uncharacterized protein</fullName>
    </submittedName>
</protein>
<reference evidence="1" key="1">
    <citation type="submission" date="2020-10" db="EMBL/GenBank/DDBJ databases">
        <authorList>
            <person name="Gilroy R."/>
        </authorList>
    </citation>
    <scope>NUCLEOTIDE SEQUENCE</scope>
    <source>
        <strain evidence="1">ChiGjej3B3-5194</strain>
    </source>
</reference>
<reference evidence="1" key="2">
    <citation type="journal article" date="2021" name="PeerJ">
        <title>Extensive microbial diversity within the chicken gut microbiome revealed by metagenomics and culture.</title>
        <authorList>
            <person name="Gilroy R."/>
            <person name="Ravi A."/>
            <person name="Getino M."/>
            <person name="Pursley I."/>
            <person name="Horton D.L."/>
            <person name="Alikhan N.F."/>
            <person name="Baker D."/>
            <person name="Gharbi K."/>
            <person name="Hall N."/>
            <person name="Watson M."/>
            <person name="Adriaenssens E.M."/>
            <person name="Foster-Nyarko E."/>
            <person name="Jarju S."/>
            <person name="Secka A."/>
            <person name="Antonio M."/>
            <person name="Oren A."/>
            <person name="Chaudhuri R.R."/>
            <person name="La Ragione R."/>
            <person name="Hildebrand F."/>
            <person name="Pallen M.J."/>
        </authorList>
    </citation>
    <scope>NUCLEOTIDE SEQUENCE</scope>
    <source>
        <strain evidence="1">ChiGjej3B3-5194</strain>
    </source>
</reference>
<gene>
    <name evidence="1" type="ORF">IAD02_00135</name>
</gene>
<accession>A0A9D1FFC2</accession>
<organism evidence="1 2">
    <name type="scientific">Candidatus Enterousia intestinigallinarum</name>
    <dbReference type="NCBI Taxonomy" id="2840790"/>
    <lineage>
        <taxon>Bacteria</taxon>
        <taxon>Pseudomonadati</taxon>
        <taxon>Pseudomonadota</taxon>
        <taxon>Alphaproteobacteria</taxon>
        <taxon>Candidatus Enterousia</taxon>
    </lineage>
</organism>
<evidence type="ECO:0000313" key="1">
    <source>
        <dbReference type="EMBL" id="HIS70386.1"/>
    </source>
</evidence>
<proteinExistence type="predicted"/>
<comment type="caution">
    <text evidence="1">The sequence shown here is derived from an EMBL/GenBank/DDBJ whole genome shotgun (WGS) entry which is preliminary data.</text>
</comment>
<dbReference type="AlphaFoldDB" id="A0A9D1FFC2"/>
<name>A0A9D1FFC2_9PROT</name>
<sequence length="206" mass="23860">MQYSKKQIRYILKTGGHNIKNAIIKDGRVFVNDITLAPGLHQDSVEFTYRGAPVNLALDDINRRRAISLLQRAYNIDARRRGIRRLFQKISDKLTANYKLEQMSDLEIRAWFALDKIEHNTKSITIDRVGYMYNIRCGDVVLSHIPADEKDRKFLMLFNNQDILDISHKTANQHLFNRASAVFFGIYADTIAPAIKAEQKKHQNTR</sequence>